<accession>A0A8K9URJ1</accession>
<dbReference type="AlphaFoldDB" id="A0A8K9URJ1"/>
<keyword evidence="2" id="KW-1185">Reference proteome</keyword>
<evidence type="ECO:0000313" key="2">
    <source>
        <dbReference type="Proteomes" id="UP000694395"/>
    </source>
</evidence>
<sequence length="87" mass="9841">MNKKSPLPNISRDFLKTFLNFIQILFGAGHWVTIAANKYEGSIHLVLFVAVLFLAPHPRSLLHHSPGYPRCCIYHGTHNCRGEQTVV</sequence>
<dbReference type="Proteomes" id="UP000694395">
    <property type="component" value="Chromosome 20"/>
</dbReference>
<evidence type="ECO:0000313" key="1">
    <source>
        <dbReference type="Ensembl" id="ENSOMYP00000109820.1"/>
    </source>
</evidence>
<name>A0A8K9URJ1_ONCMY</name>
<organism evidence="1 2">
    <name type="scientific">Oncorhynchus mykiss</name>
    <name type="common">Rainbow trout</name>
    <name type="synonym">Salmo gairdneri</name>
    <dbReference type="NCBI Taxonomy" id="8022"/>
    <lineage>
        <taxon>Eukaryota</taxon>
        <taxon>Metazoa</taxon>
        <taxon>Chordata</taxon>
        <taxon>Craniata</taxon>
        <taxon>Vertebrata</taxon>
        <taxon>Euteleostomi</taxon>
        <taxon>Actinopterygii</taxon>
        <taxon>Neopterygii</taxon>
        <taxon>Teleostei</taxon>
        <taxon>Protacanthopterygii</taxon>
        <taxon>Salmoniformes</taxon>
        <taxon>Salmonidae</taxon>
        <taxon>Salmoninae</taxon>
        <taxon>Oncorhynchus</taxon>
    </lineage>
</organism>
<reference evidence="1" key="1">
    <citation type="submission" date="2020-07" db="EMBL/GenBank/DDBJ databases">
        <title>A long reads based de novo assembly of the rainbow trout Arlee double haploid line genome.</title>
        <authorList>
            <person name="Gao G."/>
            <person name="Palti Y."/>
        </authorList>
    </citation>
    <scope>NUCLEOTIDE SEQUENCE [LARGE SCALE GENOMIC DNA]</scope>
</reference>
<reference evidence="1" key="2">
    <citation type="submission" date="2025-08" db="UniProtKB">
        <authorList>
            <consortium name="Ensembl"/>
        </authorList>
    </citation>
    <scope>IDENTIFICATION</scope>
</reference>
<reference evidence="1" key="3">
    <citation type="submission" date="2025-09" db="UniProtKB">
        <authorList>
            <consortium name="Ensembl"/>
        </authorList>
    </citation>
    <scope>IDENTIFICATION</scope>
</reference>
<dbReference type="Ensembl" id="ENSOMYT00000123055.1">
    <property type="protein sequence ID" value="ENSOMYP00000109820.1"/>
    <property type="gene ID" value="ENSOMYG00000071543.1"/>
</dbReference>
<protein>
    <submittedName>
        <fullName evidence="1">Uncharacterized protein</fullName>
    </submittedName>
</protein>
<proteinExistence type="predicted"/>
<dbReference type="GeneTree" id="ENSGT01060000253683"/>